<dbReference type="Proteomes" id="UP000507470">
    <property type="component" value="Unassembled WGS sequence"/>
</dbReference>
<evidence type="ECO:0000313" key="5">
    <source>
        <dbReference type="EMBL" id="CAC5384576.1"/>
    </source>
</evidence>
<feature type="region of interest" description="Disordered" evidence="2">
    <location>
        <begin position="472"/>
        <end position="494"/>
    </location>
</feature>
<dbReference type="Gene3D" id="3.30.460.90">
    <property type="match status" value="1"/>
</dbReference>
<dbReference type="InterPro" id="IPR046903">
    <property type="entry name" value="Mab-21-like_nuc_Trfase"/>
</dbReference>
<dbReference type="OrthoDB" id="10054061at2759"/>
<name>A0A6J8BLV1_MYTCO</name>
<keyword evidence="3" id="KW-0472">Membrane</keyword>
<feature type="compositionally biased region" description="Basic and acidic residues" evidence="2">
    <location>
        <begin position="472"/>
        <end position="482"/>
    </location>
</feature>
<dbReference type="EMBL" id="CACVKT020003597">
    <property type="protein sequence ID" value="CAC5384576.1"/>
    <property type="molecule type" value="Genomic_DNA"/>
</dbReference>
<dbReference type="Pfam" id="PF11027">
    <property type="entry name" value="DUF2615"/>
    <property type="match status" value="1"/>
</dbReference>
<dbReference type="PANTHER" id="PTHR31019:SF1">
    <property type="entry name" value="SMALL INTEGRAL MEMBRANE PROTEIN 14"/>
    <property type="match status" value="1"/>
</dbReference>
<feature type="transmembrane region" description="Helical" evidence="3">
    <location>
        <begin position="445"/>
        <end position="465"/>
    </location>
</feature>
<sequence length="494" mass="56943">MVEQDDRFSGTLVMLGSSYEGTIADERGDFDYVLVIDDLSSLYNVIEDENDPPGFVQVRLLPDKDPGKFREFFDADGDLSSEKVLSMFSLIVMRALYNSVLWPSSDFDFLPVLHITWKEKPALRITCSMFHLHTFVMLSIDFLPAIRCKGWWPKGNNCNMFLDEQHMDLGCEMIIKPPDVPNYQHAKFGVPHRYLKMSFSEAETCIFEKSHANIRKALIVAKLLLDRNAEVPIGFIMTDLDEGCGLFNSRMVIQTKNCLKSFLLKQSLLNVLKEDMHYINGGDKEESVLVWVQRIYFRLQKSLKEGNLSSIFLPYINYLHTFQPDDSLETFRNVIVQIFSHSLLEEEIPLEIDLDVSWHRGISAFERLMHNRFLSSGRLEPFPFHNFKFQKKYKMADFDPCECIWNHENAMQRLINMLRNTQSYCTDNECVTELPGADSAPDGGFSTMMLMMMGWMVVATALYLLRPRSLRQRGDMKPERNNDPSPPPPGPSVS</sequence>
<feature type="compositionally biased region" description="Pro residues" evidence="2">
    <location>
        <begin position="484"/>
        <end position="494"/>
    </location>
</feature>
<gene>
    <name evidence="5" type="ORF">MCOR_20202</name>
</gene>
<keyword evidence="3" id="KW-0812">Transmembrane</keyword>
<feature type="domain" description="Mab-21-like nucleotidyltransferase" evidence="4">
    <location>
        <begin position="30"/>
        <end position="163"/>
    </location>
</feature>
<reference evidence="5 6" key="1">
    <citation type="submission" date="2020-06" db="EMBL/GenBank/DDBJ databases">
        <authorList>
            <person name="Li R."/>
            <person name="Bekaert M."/>
        </authorList>
    </citation>
    <scope>NUCLEOTIDE SEQUENCE [LARGE SCALE GENOMIC DNA]</scope>
    <source>
        <strain evidence="6">wild</strain>
    </source>
</reference>
<dbReference type="AlphaFoldDB" id="A0A6J8BLV1"/>
<evidence type="ECO:0000256" key="2">
    <source>
        <dbReference type="SAM" id="MobiDB-lite"/>
    </source>
</evidence>
<dbReference type="PANTHER" id="PTHR31019">
    <property type="entry name" value="SMALL INTEGRAL MEMBRANE PROTEIN 14"/>
    <property type="match status" value="1"/>
</dbReference>
<evidence type="ECO:0000256" key="3">
    <source>
        <dbReference type="SAM" id="Phobius"/>
    </source>
</evidence>
<dbReference type="GO" id="GO:0005783">
    <property type="term" value="C:endoplasmic reticulum"/>
    <property type="evidence" value="ECO:0007669"/>
    <property type="project" value="TreeGrafter"/>
</dbReference>
<dbReference type="Gene3D" id="1.10.1410.40">
    <property type="match status" value="1"/>
</dbReference>
<keyword evidence="6" id="KW-1185">Reference proteome</keyword>
<evidence type="ECO:0000259" key="4">
    <source>
        <dbReference type="Pfam" id="PF03281"/>
    </source>
</evidence>
<evidence type="ECO:0000313" key="6">
    <source>
        <dbReference type="Proteomes" id="UP000507470"/>
    </source>
</evidence>
<organism evidence="5 6">
    <name type="scientific">Mytilus coruscus</name>
    <name type="common">Sea mussel</name>
    <dbReference type="NCBI Taxonomy" id="42192"/>
    <lineage>
        <taxon>Eukaryota</taxon>
        <taxon>Metazoa</taxon>
        <taxon>Spiralia</taxon>
        <taxon>Lophotrochozoa</taxon>
        <taxon>Mollusca</taxon>
        <taxon>Bivalvia</taxon>
        <taxon>Autobranchia</taxon>
        <taxon>Pteriomorphia</taxon>
        <taxon>Mytilida</taxon>
        <taxon>Mytiloidea</taxon>
        <taxon>Mytilidae</taxon>
        <taxon>Mytilinae</taxon>
        <taxon>Mytilus</taxon>
    </lineage>
</organism>
<accession>A0A6J8BLV1</accession>
<dbReference type="InterPro" id="IPR020309">
    <property type="entry name" value="Smim-14"/>
</dbReference>
<dbReference type="Pfam" id="PF03281">
    <property type="entry name" value="Mab-21"/>
    <property type="match status" value="1"/>
</dbReference>
<keyword evidence="3" id="KW-1133">Transmembrane helix</keyword>
<proteinExistence type="predicted"/>
<evidence type="ECO:0000256" key="1">
    <source>
        <dbReference type="ARBA" id="ARBA00017902"/>
    </source>
</evidence>
<protein>
    <recommendedName>
        <fullName evidence="1">Small integral membrane protein 14</fullName>
    </recommendedName>
</protein>